<reference evidence="2" key="1">
    <citation type="journal article" date="2023" name="Front. Plant Sci.">
        <title>Chromosomal-level genome assembly of Melastoma candidum provides insights into trichome evolution.</title>
        <authorList>
            <person name="Zhong Y."/>
            <person name="Wu W."/>
            <person name="Sun C."/>
            <person name="Zou P."/>
            <person name="Liu Y."/>
            <person name="Dai S."/>
            <person name="Zhou R."/>
        </authorList>
    </citation>
    <scope>NUCLEOTIDE SEQUENCE [LARGE SCALE GENOMIC DNA]</scope>
</reference>
<evidence type="ECO:0000313" key="2">
    <source>
        <dbReference type="Proteomes" id="UP001057402"/>
    </source>
</evidence>
<dbReference type="EMBL" id="CM042890">
    <property type="protein sequence ID" value="KAI4312181.1"/>
    <property type="molecule type" value="Genomic_DNA"/>
</dbReference>
<accession>A0ACB9LLC7</accession>
<sequence length="126" mass="13800">MREGGKGERGQVNNGVGLCLRKCICRCLVPTYALISVLYSLVRLRSPSSSLEDNALWMRHLVGLVAQLFGQYAAGHCRADSHARLLSEGSEFITVIWALMSLFGICDHFPVNFPSPDGTTRCSNSP</sequence>
<protein>
    <submittedName>
        <fullName evidence="1">Uncharacterized protein</fullName>
    </submittedName>
</protein>
<gene>
    <name evidence="1" type="ORF">MLD38_037022</name>
</gene>
<proteinExistence type="predicted"/>
<name>A0ACB9LLC7_9MYRT</name>
<organism evidence="1 2">
    <name type="scientific">Melastoma candidum</name>
    <dbReference type="NCBI Taxonomy" id="119954"/>
    <lineage>
        <taxon>Eukaryota</taxon>
        <taxon>Viridiplantae</taxon>
        <taxon>Streptophyta</taxon>
        <taxon>Embryophyta</taxon>
        <taxon>Tracheophyta</taxon>
        <taxon>Spermatophyta</taxon>
        <taxon>Magnoliopsida</taxon>
        <taxon>eudicotyledons</taxon>
        <taxon>Gunneridae</taxon>
        <taxon>Pentapetalae</taxon>
        <taxon>rosids</taxon>
        <taxon>malvids</taxon>
        <taxon>Myrtales</taxon>
        <taxon>Melastomataceae</taxon>
        <taxon>Melastomatoideae</taxon>
        <taxon>Melastomateae</taxon>
        <taxon>Melastoma</taxon>
    </lineage>
</organism>
<keyword evidence="2" id="KW-1185">Reference proteome</keyword>
<evidence type="ECO:0000313" key="1">
    <source>
        <dbReference type="EMBL" id="KAI4312181.1"/>
    </source>
</evidence>
<dbReference type="Proteomes" id="UP001057402">
    <property type="component" value="Chromosome 11"/>
</dbReference>
<comment type="caution">
    <text evidence="1">The sequence shown here is derived from an EMBL/GenBank/DDBJ whole genome shotgun (WGS) entry which is preliminary data.</text>
</comment>